<evidence type="ECO:0000313" key="2">
    <source>
        <dbReference type="EMBL" id="PIA95778.1"/>
    </source>
</evidence>
<organism evidence="2 4">
    <name type="scientific">Cercospora beticola</name>
    <name type="common">Sugarbeet leaf spot fungus</name>
    <dbReference type="NCBI Taxonomy" id="122368"/>
    <lineage>
        <taxon>Eukaryota</taxon>
        <taxon>Fungi</taxon>
        <taxon>Dikarya</taxon>
        <taxon>Ascomycota</taxon>
        <taxon>Pezizomycotina</taxon>
        <taxon>Dothideomycetes</taxon>
        <taxon>Dothideomycetidae</taxon>
        <taxon>Mycosphaerellales</taxon>
        <taxon>Mycosphaerellaceae</taxon>
        <taxon>Cercospora</taxon>
    </lineage>
</organism>
<evidence type="ECO:0000313" key="3">
    <source>
        <dbReference type="EMBL" id="WPB07381.1"/>
    </source>
</evidence>
<dbReference type="Proteomes" id="UP001302367">
    <property type="component" value="Chromosome 8"/>
</dbReference>
<evidence type="ECO:0000313" key="4">
    <source>
        <dbReference type="Proteomes" id="UP000230605"/>
    </source>
</evidence>
<dbReference type="AlphaFoldDB" id="A0A2G5HTC7"/>
<evidence type="ECO:0000256" key="1">
    <source>
        <dbReference type="SAM" id="MobiDB-lite"/>
    </source>
</evidence>
<proteinExistence type="predicted"/>
<dbReference type="EMBL" id="LKMD01000103">
    <property type="protein sequence ID" value="PIA95778.1"/>
    <property type="molecule type" value="Genomic_DNA"/>
</dbReference>
<sequence length="464" mass="53275">MSIPSRLFRTARPGCDVKGSSLRLVHKQTSRPLTYFRRVPGLSEQTPLRDTSEAQSLRTAQTSTLRQTQSRSEDTRTSSTKDYFVYQHGRKHDFYEYFLQKRKISKPPILSPWILSLDPHPKSLPTELDQNLLRIFDDTGADLNLVKLCLQTFVARAHRDHGNGPEARELYKSTKIGSRALLWFLDHAFETVDIALDVTWPELLAHCLVAEDDTHKLLHHWLTMNQTPEYAAVWDARECNRWRSTIFRLAIDSMVFWANEISAGINVGLKFFNHITKNPSETNRIPIFGAGTTMDSYLSNFDTSKVDVSELKQFMRMMMLWAPPGTMRHSWVTARLMLNYPSGPRPAAALDLFLDVDANRADFFKTGDGPFNASIMSAMVRTAQGLHSMGRKRDARRILSIGRNRLPTYFKVCKVTDTNRDKLNGQAVIRVLDMRYSETTGRSRLIEDHTHAQRAIRSEMLRNR</sequence>
<dbReference type="OrthoDB" id="10403263at2759"/>
<protein>
    <submittedName>
        <fullName evidence="2">Uncharacterized protein</fullName>
    </submittedName>
</protein>
<reference evidence="2 4" key="1">
    <citation type="submission" date="2015-10" db="EMBL/GenBank/DDBJ databases">
        <title>The cercosporin biosynthetic gene cluster was horizontally transferred to several fungal lineages and shown to be expanded in Cercospora beticola based on microsynteny with recipient genomes.</title>
        <authorList>
            <person name="De Jonge R."/>
            <person name="Ebert M.K."/>
            <person name="Suttle J.C."/>
            <person name="Jurick Ii W.M."/>
            <person name="Secor G.A."/>
            <person name="Thomma B.P."/>
            <person name="Van De Peer Y."/>
            <person name="Bolton M.D."/>
        </authorList>
    </citation>
    <scope>NUCLEOTIDE SEQUENCE [LARGE SCALE GENOMIC DNA]</scope>
    <source>
        <strain evidence="2 4">09-40</strain>
    </source>
</reference>
<dbReference type="EMBL" id="CP134191">
    <property type="protein sequence ID" value="WPB07381.1"/>
    <property type="molecule type" value="Genomic_DNA"/>
</dbReference>
<gene>
    <name evidence="2" type="ORF">CB0940_10653</name>
    <name evidence="3" type="ORF">RHO25_012042</name>
</gene>
<evidence type="ECO:0000313" key="5">
    <source>
        <dbReference type="Proteomes" id="UP001302367"/>
    </source>
</evidence>
<feature type="compositionally biased region" description="Polar residues" evidence="1">
    <location>
        <begin position="43"/>
        <end position="70"/>
    </location>
</feature>
<name>A0A2G5HTC7_CERBT</name>
<feature type="region of interest" description="Disordered" evidence="1">
    <location>
        <begin position="40"/>
        <end position="79"/>
    </location>
</feature>
<reference evidence="3 5" key="2">
    <citation type="submission" date="2023-09" db="EMBL/GenBank/DDBJ databases">
        <title>Complete-Gapless Cercospora beticola genome.</title>
        <authorList>
            <person name="Wyatt N.A."/>
            <person name="Spanner R.E."/>
            <person name="Bolton M.D."/>
        </authorList>
    </citation>
    <scope>NUCLEOTIDE SEQUENCE [LARGE SCALE GENOMIC DNA]</scope>
    <source>
        <strain evidence="3">Cb09-40</strain>
    </source>
</reference>
<keyword evidence="5" id="KW-1185">Reference proteome</keyword>
<accession>A0A2G5HTC7</accession>
<dbReference type="Proteomes" id="UP000230605">
    <property type="component" value="Chromosome 8"/>
</dbReference>